<dbReference type="EMBL" id="JAQIZT010000004">
    <property type="protein sequence ID" value="KAJ7001361.1"/>
    <property type="molecule type" value="Genomic_DNA"/>
</dbReference>
<evidence type="ECO:0000256" key="1">
    <source>
        <dbReference type="SAM" id="Phobius"/>
    </source>
</evidence>
<keyword evidence="3" id="KW-1185">Reference proteome</keyword>
<evidence type="ECO:0000313" key="2">
    <source>
        <dbReference type="EMBL" id="KAJ7001361.1"/>
    </source>
</evidence>
<dbReference type="Proteomes" id="UP001164929">
    <property type="component" value="Chromosome 4"/>
</dbReference>
<accession>A0AAD6R332</accession>
<dbReference type="AlphaFoldDB" id="A0AAD6R332"/>
<reference evidence="2 3" key="1">
    <citation type="journal article" date="2023" name="Mol. Ecol. Resour.">
        <title>Chromosome-level genome assembly of a triploid poplar Populus alba 'Berolinensis'.</title>
        <authorList>
            <person name="Chen S."/>
            <person name="Yu Y."/>
            <person name="Wang X."/>
            <person name="Wang S."/>
            <person name="Zhang T."/>
            <person name="Zhou Y."/>
            <person name="He R."/>
            <person name="Meng N."/>
            <person name="Wang Y."/>
            <person name="Liu W."/>
            <person name="Liu Z."/>
            <person name="Liu J."/>
            <person name="Guo Q."/>
            <person name="Huang H."/>
            <person name="Sederoff R.R."/>
            <person name="Wang G."/>
            <person name="Qu G."/>
            <person name="Chen S."/>
        </authorList>
    </citation>
    <scope>NUCLEOTIDE SEQUENCE [LARGE SCALE GENOMIC DNA]</scope>
    <source>
        <strain evidence="2">SC-2020</strain>
    </source>
</reference>
<keyword evidence="1" id="KW-1133">Transmembrane helix</keyword>
<proteinExistence type="predicted"/>
<feature type="transmembrane region" description="Helical" evidence="1">
    <location>
        <begin position="20"/>
        <end position="42"/>
    </location>
</feature>
<gene>
    <name evidence="2" type="ORF">NC653_011706</name>
</gene>
<evidence type="ECO:0000313" key="3">
    <source>
        <dbReference type="Proteomes" id="UP001164929"/>
    </source>
</evidence>
<sequence>MLSIASTLSRSLVFYHSNTMAIRIILETLLVFFFFFPGSVVIKP</sequence>
<keyword evidence="1" id="KW-0812">Transmembrane</keyword>
<keyword evidence="1" id="KW-0472">Membrane</keyword>
<protein>
    <submittedName>
        <fullName evidence="2">Uncharacterized protein</fullName>
    </submittedName>
</protein>
<organism evidence="2 3">
    <name type="scientific">Populus alba x Populus x berolinensis</name>
    <dbReference type="NCBI Taxonomy" id="444605"/>
    <lineage>
        <taxon>Eukaryota</taxon>
        <taxon>Viridiplantae</taxon>
        <taxon>Streptophyta</taxon>
        <taxon>Embryophyta</taxon>
        <taxon>Tracheophyta</taxon>
        <taxon>Spermatophyta</taxon>
        <taxon>Magnoliopsida</taxon>
        <taxon>eudicotyledons</taxon>
        <taxon>Gunneridae</taxon>
        <taxon>Pentapetalae</taxon>
        <taxon>rosids</taxon>
        <taxon>fabids</taxon>
        <taxon>Malpighiales</taxon>
        <taxon>Salicaceae</taxon>
        <taxon>Saliceae</taxon>
        <taxon>Populus</taxon>
    </lineage>
</organism>
<comment type="caution">
    <text evidence="2">The sequence shown here is derived from an EMBL/GenBank/DDBJ whole genome shotgun (WGS) entry which is preliminary data.</text>
</comment>
<name>A0AAD6R332_9ROSI</name>